<dbReference type="EMBL" id="FOBV01000003">
    <property type="protein sequence ID" value="SEM42635.1"/>
    <property type="molecule type" value="Genomic_DNA"/>
</dbReference>
<proteinExistence type="predicted"/>
<name>A0A1H7Y9K6_9FLAO</name>
<gene>
    <name evidence="1" type="ORF">SAMN05421856_103161</name>
</gene>
<keyword evidence="2" id="KW-1185">Reference proteome</keyword>
<protein>
    <submittedName>
        <fullName evidence="1">Uncharacterized protein</fullName>
    </submittedName>
</protein>
<dbReference type="STRING" id="295069.SAMN05421856_103161"/>
<accession>A0A1H7Y9K6</accession>
<dbReference type="AlphaFoldDB" id="A0A1H7Y9K6"/>
<evidence type="ECO:0000313" key="2">
    <source>
        <dbReference type="Proteomes" id="UP000199450"/>
    </source>
</evidence>
<evidence type="ECO:0000313" key="1">
    <source>
        <dbReference type="EMBL" id="SEM42635.1"/>
    </source>
</evidence>
<reference evidence="2" key="1">
    <citation type="submission" date="2016-10" db="EMBL/GenBank/DDBJ databases">
        <authorList>
            <person name="Varghese N."/>
            <person name="Submissions S."/>
        </authorList>
    </citation>
    <scope>NUCLEOTIDE SEQUENCE [LARGE SCALE GENOMIC DNA]</scope>
    <source>
        <strain evidence="2">DSM 17453</strain>
    </source>
</reference>
<sequence length="44" mass="4958">MVTDSQIALISSKWDKILVTSPLKMENKIISGKGWLLELNDDIL</sequence>
<organism evidence="1 2">
    <name type="scientific">Chryseobacterium taichungense</name>
    <dbReference type="NCBI Taxonomy" id="295069"/>
    <lineage>
        <taxon>Bacteria</taxon>
        <taxon>Pseudomonadati</taxon>
        <taxon>Bacteroidota</taxon>
        <taxon>Flavobacteriia</taxon>
        <taxon>Flavobacteriales</taxon>
        <taxon>Weeksellaceae</taxon>
        <taxon>Chryseobacterium group</taxon>
        <taxon>Chryseobacterium</taxon>
    </lineage>
</organism>
<dbReference type="Proteomes" id="UP000199450">
    <property type="component" value="Unassembled WGS sequence"/>
</dbReference>